<evidence type="ECO:0000313" key="8">
    <source>
        <dbReference type="EMBL" id="ADQ16953.1"/>
    </source>
</evidence>
<dbReference type="InterPro" id="IPR025657">
    <property type="entry name" value="RadC_JAB"/>
</dbReference>
<dbReference type="KEGG" id="lby:Lbys_1233"/>
<reference key="1">
    <citation type="submission" date="2010-11" db="EMBL/GenBank/DDBJ databases">
        <title>The complete genome of Leadbetterella byssophila DSM 17132.</title>
        <authorList>
            <consortium name="US DOE Joint Genome Institute (JGI-PGF)"/>
            <person name="Lucas S."/>
            <person name="Copeland A."/>
            <person name="Lapidus A."/>
            <person name="Glavina del Rio T."/>
            <person name="Dalin E."/>
            <person name="Tice H."/>
            <person name="Bruce D."/>
            <person name="Goodwin L."/>
            <person name="Pitluck S."/>
            <person name="Kyrpides N."/>
            <person name="Mavromatis K."/>
            <person name="Ivanova N."/>
            <person name="Teshima H."/>
            <person name="Brettin T."/>
            <person name="Detter J.C."/>
            <person name="Han C."/>
            <person name="Tapia R."/>
            <person name="Land M."/>
            <person name="Hauser L."/>
            <person name="Markowitz V."/>
            <person name="Cheng J.-F."/>
            <person name="Hugenholtz P."/>
            <person name="Woyke T."/>
            <person name="Wu D."/>
            <person name="Tindall B."/>
            <person name="Pomrenke H.G."/>
            <person name="Brambilla E."/>
            <person name="Klenk H.-P."/>
            <person name="Eisen J.A."/>
        </authorList>
    </citation>
    <scope>NUCLEOTIDE SEQUENCE [LARGE SCALE GENOMIC DNA]</scope>
    <source>
        <strain>DSM 17132</strain>
    </source>
</reference>
<dbReference type="OrthoDB" id="9804482at2"/>
<dbReference type="PROSITE" id="PS50249">
    <property type="entry name" value="MPN"/>
    <property type="match status" value="1"/>
</dbReference>
<dbReference type="HOGENOM" id="CLU_073529_0_2_10"/>
<keyword evidence="4" id="KW-0862">Zinc</keyword>
<evidence type="ECO:0000256" key="2">
    <source>
        <dbReference type="ARBA" id="ARBA00022723"/>
    </source>
</evidence>
<evidence type="ECO:0000256" key="4">
    <source>
        <dbReference type="ARBA" id="ARBA00022833"/>
    </source>
</evidence>
<evidence type="ECO:0000256" key="3">
    <source>
        <dbReference type="ARBA" id="ARBA00022801"/>
    </source>
</evidence>
<dbReference type="EMBL" id="CP002305">
    <property type="protein sequence ID" value="ADQ16953.1"/>
    <property type="molecule type" value="Genomic_DNA"/>
</dbReference>
<dbReference type="InterPro" id="IPR020891">
    <property type="entry name" value="UPF0758_CS"/>
</dbReference>
<dbReference type="Proteomes" id="UP000007435">
    <property type="component" value="Chromosome"/>
</dbReference>
<accession>E4RUB9</accession>
<dbReference type="PANTHER" id="PTHR30471">
    <property type="entry name" value="DNA REPAIR PROTEIN RADC"/>
    <property type="match status" value="1"/>
</dbReference>
<sequence length="225" mass="25492">MKKRSIKSWAEEDQPREKLLQKGVSALSNAELLSILIGKGTVQHSALDIGKQILVRVNHDLMHLARLNVQDLVQFKGIGNTKAVTLVAAFELARRRKGIQKPKIKTAQDAYEHFKPYLSDLYREEFWMLCLNRQLQILQTIQISKGGLNATMVDIRLLFKAALENFSTSILLCHNHPSGQLHPSKQDIQLTQKIKSAAVYLDIEVADHLIFTDNGYYSFVENGLL</sequence>
<keyword evidence="3" id="KW-0378">Hydrolase</keyword>
<keyword evidence="2" id="KW-0479">Metal-binding</keyword>
<dbReference type="eggNOG" id="COG2003">
    <property type="taxonomic scope" value="Bacteria"/>
</dbReference>
<dbReference type="NCBIfam" id="TIGR00608">
    <property type="entry name" value="radc"/>
    <property type="match status" value="1"/>
</dbReference>
<dbReference type="GO" id="GO:0008237">
    <property type="term" value="F:metallopeptidase activity"/>
    <property type="evidence" value="ECO:0007669"/>
    <property type="project" value="UniProtKB-KW"/>
</dbReference>
<dbReference type="NCBIfam" id="NF000642">
    <property type="entry name" value="PRK00024.1"/>
    <property type="match status" value="1"/>
</dbReference>
<dbReference type="GO" id="GO:0006508">
    <property type="term" value="P:proteolysis"/>
    <property type="evidence" value="ECO:0007669"/>
    <property type="project" value="UniProtKB-KW"/>
</dbReference>
<evidence type="ECO:0000259" key="7">
    <source>
        <dbReference type="PROSITE" id="PS50249"/>
    </source>
</evidence>
<dbReference type="CDD" id="cd08071">
    <property type="entry name" value="MPN_DUF2466"/>
    <property type="match status" value="1"/>
</dbReference>
<dbReference type="InterPro" id="IPR037518">
    <property type="entry name" value="MPN"/>
</dbReference>
<dbReference type="Pfam" id="PF04002">
    <property type="entry name" value="RadC"/>
    <property type="match status" value="1"/>
</dbReference>
<organism evidence="8 9">
    <name type="scientific">Leadbetterella byssophila (strain DSM 17132 / JCM 16389 / KACC 11308 / NBRC 106382 / 4M15)</name>
    <dbReference type="NCBI Taxonomy" id="649349"/>
    <lineage>
        <taxon>Bacteria</taxon>
        <taxon>Pseudomonadati</taxon>
        <taxon>Bacteroidota</taxon>
        <taxon>Cytophagia</taxon>
        <taxon>Cytophagales</taxon>
        <taxon>Leadbetterellaceae</taxon>
        <taxon>Leadbetterella</taxon>
    </lineage>
</organism>
<evidence type="ECO:0000256" key="5">
    <source>
        <dbReference type="ARBA" id="ARBA00023049"/>
    </source>
</evidence>
<evidence type="ECO:0000313" key="9">
    <source>
        <dbReference type="Proteomes" id="UP000007435"/>
    </source>
</evidence>
<dbReference type="PANTHER" id="PTHR30471:SF3">
    <property type="entry name" value="UPF0758 PROTEIN YEES-RELATED"/>
    <property type="match status" value="1"/>
</dbReference>
<reference evidence="8 9" key="2">
    <citation type="journal article" date="2011" name="Stand. Genomic Sci.">
        <title>Complete genome sequence of Leadbetterella byssophila type strain (4M15).</title>
        <authorList>
            <person name="Abt B."/>
            <person name="Teshima H."/>
            <person name="Lucas S."/>
            <person name="Lapidus A."/>
            <person name="Del Rio T.G."/>
            <person name="Nolan M."/>
            <person name="Tice H."/>
            <person name="Cheng J.F."/>
            <person name="Pitluck S."/>
            <person name="Liolios K."/>
            <person name="Pagani I."/>
            <person name="Ivanova N."/>
            <person name="Mavromatis K."/>
            <person name="Pati A."/>
            <person name="Tapia R."/>
            <person name="Han C."/>
            <person name="Goodwin L."/>
            <person name="Chen A."/>
            <person name="Palaniappan K."/>
            <person name="Land M."/>
            <person name="Hauser L."/>
            <person name="Chang Y.J."/>
            <person name="Jeffries C.D."/>
            <person name="Rohde M."/>
            <person name="Goker M."/>
            <person name="Tindall B.J."/>
            <person name="Detter J.C."/>
            <person name="Woyke T."/>
            <person name="Bristow J."/>
            <person name="Eisen J.A."/>
            <person name="Markowitz V."/>
            <person name="Hugenholtz P."/>
            <person name="Klenk H.P."/>
            <person name="Kyrpides N.C."/>
        </authorList>
    </citation>
    <scope>NUCLEOTIDE SEQUENCE [LARGE SCALE GENOMIC DNA]</scope>
    <source>
        <strain evidence="9">DSM 17132 / JCM 16389 / KACC 11308 / NBRC 106382 / 4M15</strain>
    </source>
</reference>
<dbReference type="PROSITE" id="PS01302">
    <property type="entry name" value="UPF0758"/>
    <property type="match status" value="1"/>
</dbReference>
<dbReference type="AlphaFoldDB" id="E4RUB9"/>
<feature type="domain" description="MPN" evidence="7">
    <location>
        <begin position="103"/>
        <end position="225"/>
    </location>
</feature>
<evidence type="ECO:0000256" key="1">
    <source>
        <dbReference type="ARBA" id="ARBA00022670"/>
    </source>
</evidence>
<gene>
    <name evidence="8" type="ordered locus">Lbys_1233</name>
</gene>
<dbReference type="InterPro" id="IPR046778">
    <property type="entry name" value="UPF0758_N"/>
</dbReference>
<comment type="similarity">
    <text evidence="6">Belongs to the UPF0758 family.</text>
</comment>
<dbReference type="Pfam" id="PF20582">
    <property type="entry name" value="UPF0758_N"/>
    <property type="match status" value="1"/>
</dbReference>
<keyword evidence="5" id="KW-0482">Metalloprotease</keyword>
<keyword evidence="1" id="KW-0645">Protease</keyword>
<protein>
    <submittedName>
        <fullName evidence="8">DNA replication and repair protein RadC</fullName>
    </submittedName>
</protein>
<name>E4RUB9_LEAB4</name>
<proteinExistence type="inferred from homology"/>
<dbReference type="RefSeq" id="WP_013408003.1">
    <property type="nucleotide sequence ID" value="NC_014655.1"/>
</dbReference>
<dbReference type="STRING" id="649349.Lbys_1233"/>
<keyword evidence="9" id="KW-1185">Reference proteome</keyword>
<evidence type="ECO:0000256" key="6">
    <source>
        <dbReference type="RuleBase" id="RU003797"/>
    </source>
</evidence>
<dbReference type="Gene3D" id="3.40.140.10">
    <property type="entry name" value="Cytidine Deaminase, domain 2"/>
    <property type="match status" value="1"/>
</dbReference>
<dbReference type="GO" id="GO:0046872">
    <property type="term" value="F:metal ion binding"/>
    <property type="evidence" value="ECO:0007669"/>
    <property type="project" value="UniProtKB-KW"/>
</dbReference>
<dbReference type="InterPro" id="IPR001405">
    <property type="entry name" value="UPF0758"/>
</dbReference>